<dbReference type="Proteomes" id="UP000294003">
    <property type="component" value="Unassembled WGS sequence"/>
</dbReference>
<gene>
    <name evidence="2" type="ORF">DL762_006851</name>
</gene>
<evidence type="ECO:0000256" key="1">
    <source>
        <dbReference type="SAM" id="MobiDB-lite"/>
    </source>
</evidence>
<keyword evidence="3" id="KW-1185">Reference proteome</keyword>
<name>A0ABY0H3Z0_9PEZI</name>
<dbReference type="EMBL" id="QJNS01000234">
    <property type="protein sequence ID" value="RYO81947.1"/>
    <property type="molecule type" value="Genomic_DNA"/>
</dbReference>
<protein>
    <recommendedName>
        <fullName evidence="4">MULE transposase domain-containing protein</fullName>
    </recommendedName>
</protein>
<evidence type="ECO:0008006" key="4">
    <source>
        <dbReference type="Google" id="ProtNLM"/>
    </source>
</evidence>
<sequence>MAIILPLHHLDMAASHGAFTIDEYCSNHIPHRVSTDVPPPAEGIENPRDPTVVHGDAQRSNSRRRSGRCWTGPALLLLRAFKINTTTTLLNITTTTAAMPPNEAITVSDSSSESKDFEFSSDSEPEAHSSPRPRATTIPNPPDNHLGTFKQLDDLESVLRVFAKAQSFNFVRRGSANPTKGKNGDGLPTRVDLRCDQCHPPRTISMGLRRTESKEAATCPWKAMMIRNRGSNWEWFVRMYKDNEGQPLQHSHGPSQRSEIHAAHRQLGEDSYQQVEASIYDNASRPRELRRAIRKATGGRERPTLKDINNIRLKIRKRIRKGITATQAFIRRLRTKVYYFKIRWENDDPTTNRPIAFFWAMPCCTGQTASGSVFNRAFALIGLYEEPFRNAKLQICIFHINKNVIANVGRKWIKPPTSDDDEFSQPEGPPPVDGDNVHFDSTERSLLRRCNRFSRDWYPHEQLLDDIPLTKEGFLTLWSSMVYAGNEAQFADAWNTIVTRFGDTQNPAIRCLESTYVPCRDEWSCAWTIEKFNLGQLLEAQQEDVEMQVAEDTLKIRKNWIGREYLDNVPTQCSYKCLRLINAEYKYALSFIPTRTRPQVEKIPPCECETIGVRRHLGIPCYHEIYNNIRRTQEKPHIMGLRNKDIHRFWHLDRNLVEIDPGLAIRNPPTAIPKGRPASYPIVRLSEAITNIQRSRARESRPAGGPIFTPGNEGDSPAAKISRSAIGFNVRNLTDG</sequence>
<reference evidence="2 3" key="1">
    <citation type="submission" date="2018-06" db="EMBL/GenBank/DDBJ databases">
        <title>Complete Genomes of Monosporascus.</title>
        <authorList>
            <person name="Robinson A.J."/>
            <person name="Natvig D.O."/>
        </authorList>
    </citation>
    <scope>NUCLEOTIDE SEQUENCE [LARGE SCALE GENOMIC DNA]</scope>
    <source>
        <strain evidence="2 3">CBS 609.92</strain>
    </source>
</reference>
<dbReference type="PANTHER" id="PTHR31569">
    <property type="entry name" value="SWIM-TYPE DOMAIN-CONTAINING PROTEIN"/>
    <property type="match status" value="1"/>
</dbReference>
<dbReference type="PANTHER" id="PTHR31569:SF4">
    <property type="entry name" value="SWIM-TYPE DOMAIN-CONTAINING PROTEIN"/>
    <property type="match status" value="1"/>
</dbReference>
<proteinExistence type="predicted"/>
<dbReference type="InterPro" id="IPR052579">
    <property type="entry name" value="Zinc_finger_SWIM"/>
</dbReference>
<feature type="region of interest" description="Disordered" evidence="1">
    <location>
        <begin position="32"/>
        <end position="67"/>
    </location>
</feature>
<evidence type="ECO:0000313" key="3">
    <source>
        <dbReference type="Proteomes" id="UP000294003"/>
    </source>
</evidence>
<feature type="region of interest" description="Disordered" evidence="1">
    <location>
        <begin position="101"/>
        <end position="146"/>
    </location>
</feature>
<evidence type="ECO:0000313" key="2">
    <source>
        <dbReference type="EMBL" id="RYO81947.1"/>
    </source>
</evidence>
<organism evidence="2 3">
    <name type="scientific">Monosporascus cannonballus</name>
    <dbReference type="NCBI Taxonomy" id="155416"/>
    <lineage>
        <taxon>Eukaryota</taxon>
        <taxon>Fungi</taxon>
        <taxon>Dikarya</taxon>
        <taxon>Ascomycota</taxon>
        <taxon>Pezizomycotina</taxon>
        <taxon>Sordariomycetes</taxon>
        <taxon>Xylariomycetidae</taxon>
        <taxon>Xylariales</taxon>
        <taxon>Xylariales incertae sedis</taxon>
        <taxon>Monosporascus</taxon>
    </lineage>
</organism>
<comment type="caution">
    <text evidence="2">The sequence shown here is derived from an EMBL/GenBank/DDBJ whole genome shotgun (WGS) entry which is preliminary data.</text>
</comment>
<accession>A0ABY0H3Z0</accession>
<feature type="region of interest" description="Disordered" evidence="1">
    <location>
        <begin position="695"/>
        <end position="719"/>
    </location>
</feature>